<dbReference type="AlphaFoldDB" id="A0A6L2J4K5"/>
<feature type="region of interest" description="Disordered" evidence="3">
    <location>
        <begin position="707"/>
        <end position="726"/>
    </location>
</feature>
<comment type="caution">
    <text evidence="5">The sequence shown here is derived from an EMBL/GenBank/DDBJ whole genome shotgun (WGS) entry which is preliminary data.</text>
</comment>
<evidence type="ECO:0000256" key="2">
    <source>
        <dbReference type="ARBA" id="ARBA00023295"/>
    </source>
</evidence>
<proteinExistence type="predicted"/>
<evidence type="ECO:0000259" key="4">
    <source>
        <dbReference type="PROSITE" id="PS51762"/>
    </source>
</evidence>
<feature type="domain" description="GH16" evidence="4">
    <location>
        <begin position="233"/>
        <end position="451"/>
    </location>
</feature>
<organism evidence="5">
    <name type="scientific">Tanacetum cinerariifolium</name>
    <name type="common">Dalmatian daisy</name>
    <name type="synonym">Chrysanthemum cinerariifolium</name>
    <dbReference type="NCBI Taxonomy" id="118510"/>
    <lineage>
        <taxon>Eukaryota</taxon>
        <taxon>Viridiplantae</taxon>
        <taxon>Streptophyta</taxon>
        <taxon>Embryophyta</taxon>
        <taxon>Tracheophyta</taxon>
        <taxon>Spermatophyta</taxon>
        <taxon>Magnoliopsida</taxon>
        <taxon>eudicotyledons</taxon>
        <taxon>Gunneridae</taxon>
        <taxon>Pentapetalae</taxon>
        <taxon>asterids</taxon>
        <taxon>campanulids</taxon>
        <taxon>Asterales</taxon>
        <taxon>Asteraceae</taxon>
        <taxon>Asteroideae</taxon>
        <taxon>Anthemideae</taxon>
        <taxon>Anthemidinae</taxon>
        <taxon>Tanacetum</taxon>
    </lineage>
</organism>
<dbReference type="EMBL" id="BKCJ010000302">
    <property type="protein sequence ID" value="GEU31948.1"/>
    <property type="molecule type" value="Genomic_DNA"/>
</dbReference>
<dbReference type="InterPro" id="IPR013320">
    <property type="entry name" value="ConA-like_dom_sf"/>
</dbReference>
<accession>A0A6L2J4K5</accession>
<dbReference type="Pfam" id="PF04827">
    <property type="entry name" value="Plant_tran"/>
    <property type="match status" value="1"/>
</dbReference>
<dbReference type="GO" id="GO:0004553">
    <property type="term" value="F:hydrolase activity, hydrolyzing O-glycosyl compounds"/>
    <property type="evidence" value="ECO:0007669"/>
    <property type="project" value="InterPro"/>
</dbReference>
<dbReference type="PROSITE" id="PS51762">
    <property type="entry name" value="GH16_2"/>
    <property type="match status" value="1"/>
</dbReference>
<dbReference type="InterPro" id="IPR044791">
    <property type="entry name" value="Beta-glucanase/XTH"/>
</dbReference>
<dbReference type="SUPFAM" id="SSF49899">
    <property type="entry name" value="Concanavalin A-like lectins/glucanases"/>
    <property type="match status" value="1"/>
</dbReference>
<sequence>MPKDVYGSISLKITVTAICQFAYGSTADAFDEYLQMSEHTARDALFFFKMCIIKMYMSKYLRKPTSEDVVNIQQKHNNVHGFLRLLGTGANNDINVLDNSSLFDDLLDDLAPAVSYVVNGVEYRNGVKKVHEKMSNKLSVSSKDVGDLFNNRPVHTKLTHYVESCVEGEDVGRDEASMSKGGAIVGPGGAGDIPEKQKSGGIKEVSGWWCRCGGEVVVSLWSCRCGRFRGGEVLWCATTSLPRIVSFENGFTQLFGGDTNLLHSDDDYTVHLHLNQYTGAGFRSSDLYNHGLFSAKIKLPSDYTARIVVAFYTSNGDVFQKTHDELDFEFLGNIKGKPWRFQTNLYSNGSTSRGREERYTFWFDPTKAYHRYTILWTSSKIIFYIDEVPIREILRSDEMGSDFPSKPMALYATIWDASNWATNGGKYKEKEIWWCDGSGRDYEVVMVVVGECGEGSWVHWWRRVEKVVVERRMCRNEMEQGLAHRPMIVGVSHDLRGDSWGCVPRSLFWRKDLDRDGERRFDYLTFALVSSKASAKGVGLRVVDSHTGKIITILFVIMNAKDSITTQTCELSQVDFNDFLALYPIPSKYHVILPKSNQTIFDAPLGLNPFGYDKLPTFVVMCKAYGCEPSLDLFRGFFNLCRAGKWLMFAKRPILFLAGLKPSWEHGQQQPAIMAGRKEMAFRNFIYTKDDDDLDFLPKEPSLGFGIGSPSTSVNTEPPKDVEEPEVQPVKVTADSEESPKAGVFVVHLGSVATRIKERKCKTRGGSLRPLVKRKLASGPLSSRAMRAKTFAFKDVASFLSISNNDEGLPDCFELKDANACHLKISAITLPAWKGHLGNQIDLELLDLHDRYYTERSREEEYEGLRVKCKVVMAEFDQNPVVLALREKISSLTADVTKHKEADKARLEAVEVSLHREVEELKQDRRDVVSMVIPYAVIELVHSNELGRFVGKLVSSAITYRRCRASEQVAAIKEPFELSKVKGYRSSYQKDHTQASNDFTTAMFPWLDEFVADATVLIKTMLLKNPPMLQKPAPSRNQ</sequence>
<dbReference type="InterPro" id="IPR006912">
    <property type="entry name" value="Harbinger_derived_prot"/>
</dbReference>
<evidence type="ECO:0000256" key="1">
    <source>
        <dbReference type="ARBA" id="ARBA00022801"/>
    </source>
</evidence>
<dbReference type="Pfam" id="PF00722">
    <property type="entry name" value="Glyco_hydro_16"/>
    <property type="match status" value="1"/>
</dbReference>
<evidence type="ECO:0000256" key="3">
    <source>
        <dbReference type="SAM" id="MobiDB-lite"/>
    </source>
</evidence>
<dbReference type="Gene3D" id="2.60.120.200">
    <property type="match status" value="1"/>
</dbReference>
<name>A0A6L2J4K5_TANCI</name>
<gene>
    <name evidence="5" type="ORF">Tci_003926</name>
</gene>
<reference evidence="5" key="1">
    <citation type="journal article" date="2019" name="Sci. Rep.">
        <title>Draft genome of Tanacetum cinerariifolium, the natural source of mosquito coil.</title>
        <authorList>
            <person name="Yamashiro T."/>
            <person name="Shiraishi A."/>
            <person name="Satake H."/>
            <person name="Nakayama K."/>
        </authorList>
    </citation>
    <scope>NUCLEOTIDE SEQUENCE</scope>
</reference>
<keyword evidence="1 5" id="KW-0378">Hydrolase</keyword>
<protein>
    <submittedName>
        <fullName evidence="5">Probable xyloglucan endotransglucosylase/hydrolase protein 30</fullName>
    </submittedName>
</protein>
<dbReference type="GO" id="GO:0005975">
    <property type="term" value="P:carbohydrate metabolic process"/>
    <property type="evidence" value="ECO:0007669"/>
    <property type="project" value="InterPro"/>
</dbReference>
<keyword evidence="2" id="KW-0326">Glycosidase</keyword>
<dbReference type="PANTHER" id="PTHR31062">
    <property type="entry name" value="XYLOGLUCAN ENDOTRANSGLUCOSYLASE/HYDROLASE PROTEIN 8-RELATED"/>
    <property type="match status" value="1"/>
</dbReference>
<dbReference type="InterPro" id="IPR000757">
    <property type="entry name" value="Beta-glucanase-like"/>
</dbReference>
<evidence type="ECO:0000313" key="5">
    <source>
        <dbReference type="EMBL" id="GEU31948.1"/>
    </source>
</evidence>